<proteinExistence type="predicted"/>
<reference evidence="2 3" key="1">
    <citation type="submission" date="2020-04" db="EMBL/GenBank/DDBJ databases">
        <authorList>
            <person name="Pieper L."/>
        </authorList>
    </citation>
    <scope>NUCLEOTIDE SEQUENCE [LARGE SCALE GENOMIC DNA]</scope>
    <source>
        <strain evidence="2 3">B33</strain>
    </source>
</reference>
<evidence type="ECO:0000313" key="2">
    <source>
        <dbReference type="EMBL" id="NVB76459.1"/>
    </source>
</evidence>
<protein>
    <submittedName>
        <fullName evidence="2">ATP-binding protein</fullName>
    </submittedName>
</protein>
<dbReference type="Pfam" id="PF01078">
    <property type="entry name" value="Mg_chelatase"/>
    <property type="match status" value="1"/>
</dbReference>
<dbReference type="AlphaFoldDB" id="A0A7Y6PIH7"/>
<gene>
    <name evidence="2" type="ORF">HUV05_23780</name>
</gene>
<accession>A0A7Y6PIH7</accession>
<organism evidence="2 3">
    <name type="scientific">Phocaeicola vulgatus</name>
    <name type="common">Bacteroides vulgatus</name>
    <dbReference type="NCBI Taxonomy" id="821"/>
    <lineage>
        <taxon>Bacteria</taxon>
        <taxon>Pseudomonadati</taxon>
        <taxon>Bacteroidota</taxon>
        <taxon>Bacteroidia</taxon>
        <taxon>Bacteroidales</taxon>
        <taxon>Bacteroidaceae</taxon>
        <taxon>Phocaeicola</taxon>
    </lineage>
</organism>
<feature type="non-terminal residue" evidence="2">
    <location>
        <position position="1"/>
    </location>
</feature>
<dbReference type="PANTHER" id="PTHR32039:SF7">
    <property type="entry name" value="COMPETENCE PROTEIN COMM"/>
    <property type="match status" value="1"/>
</dbReference>
<name>A0A7Y6PIH7_PHOVU</name>
<keyword evidence="2" id="KW-0547">Nucleotide-binding</keyword>
<keyword evidence="2" id="KW-0067">ATP-binding</keyword>
<dbReference type="Proteomes" id="UP000524321">
    <property type="component" value="Unassembled WGS sequence"/>
</dbReference>
<feature type="non-terminal residue" evidence="2">
    <location>
        <position position="113"/>
    </location>
</feature>
<dbReference type="PANTHER" id="PTHR32039">
    <property type="entry name" value="MAGNESIUM-CHELATASE SUBUNIT CHLI"/>
    <property type="match status" value="1"/>
</dbReference>
<sequence>GKAIEILRQPLEEREVRISRLHRICTFPADTVLAAACNPCPCGFYPDRSRCRCSEWQVKRYLGRISRPILDRIDITVEAAPVSYEELRRKGQNESSAQIRSRVIRVQKLQAER</sequence>
<dbReference type="InterPro" id="IPR027417">
    <property type="entry name" value="P-loop_NTPase"/>
</dbReference>
<dbReference type="Gene3D" id="3.40.50.300">
    <property type="entry name" value="P-loop containing nucleotide triphosphate hydrolases"/>
    <property type="match status" value="1"/>
</dbReference>
<reference evidence="2 3" key="2">
    <citation type="submission" date="2020-07" db="EMBL/GenBank/DDBJ databases">
        <title>Bacterial metabolism rescues the inhibition of intestinal drug absorption by food and drug additives.</title>
        <authorList>
            <person name="Zou L."/>
            <person name="Spanogiannopoulos P."/>
            <person name="Chien H.-C."/>
            <person name="Pieper L.M."/>
            <person name="Cai W."/>
            <person name="Khuri N."/>
            <person name="Pottel J."/>
            <person name="Vora B."/>
            <person name="Ni Z."/>
            <person name="Tsakalozou E."/>
            <person name="Zhang W."/>
            <person name="Shoichet B.K."/>
            <person name="Giacomini K.M."/>
            <person name="Turnbaugh P.J."/>
        </authorList>
    </citation>
    <scope>NUCLEOTIDE SEQUENCE [LARGE SCALE GENOMIC DNA]</scope>
    <source>
        <strain evidence="2 3">B33</strain>
    </source>
</reference>
<dbReference type="RefSeq" id="WP_176350922.1">
    <property type="nucleotide sequence ID" value="NZ_JABWDJ010000498.1"/>
</dbReference>
<dbReference type="InterPro" id="IPR000523">
    <property type="entry name" value="Mg_chelatse_chII-like_cat_dom"/>
</dbReference>
<dbReference type="GO" id="GO:0005524">
    <property type="term" value="F:ATP binding"/>
    <property type="evidence" value="ECO:0007669"/>
    <property type="project" value="UniProtKB-KW"/>
</dbReference>
<dbReference type="SUPFAM" id="SSF52540">
    <property type="entry name" value="P-loop containing nucleoside triphosphate hydrolases"/>
    <property type="match status" value="1"/>
</dbReference>
<dbReference type="EMBL" id="JABWDJ010000498">
    <property type="protein sequence ID" value="NVB76459.1"/>
    <property type="molecule type" value="Genomic_DNA"/>
</dbReference>
<evidence type="ECO:0000259" key="1">
    <source>
        <dbReference type="Pfam" id="PF01078"/>
    </source>
</evidence>
<evidence type="ECO:0000313" key="3">
    <source>
        <dbReference type="Proteomes" id="UP000524321"/>
    </source>
</evidence>
<dbReference type="InterPro" id="IPR045006">
    <property type="entry name" value="CHLI-like"/>
</dbReference>
<comment type="caution">
    <text evidence="2">The sequence shown here is derived from an EMBL/GenBank/DDBJ whole genome shotgun (WGS) entry which is preliminary data.</text>
</comment>
<feature type="domain" description="Magnesium chelatase ChlI-like catalytic" evidence="1">
    <location>
        <begin position="2"/>
        <end position="86"/>
    </location>
</feature>